<dbReference type="InterPro" id="IPR044821">
    <property type="entry name" value="At1g28695/At4g15970-like"/>
</dbReference>
<dbReference type="EMBL" id="CAWUPB010000851">
    <property type="protein sequence ID" value="CAK7326893.1"/>
    <property type="molecule type" value="Genomic_DNA"/>
</dbReference>
<dbReference type="InterPro" id="IPR005069">
    <property type="entry name" value="Nucl-diP-sugar_transferase"/>
</dbReference>
<evidence type="ECO:0000313" key="2">
    <source>
        <dbReference type="EMBL" id="CAK7326893.1"/>
    </source>
</evidence>
<dbReference type="PANTHER" id="PTHR46038">
    <property type="entry name" value="EXPRESSED PROTEIN-RELATED"/>
    <property type="match status" value="1"/>
</dbReference>
<organism evidence="2 3">
    <name type="scientific">Dovyalis caffra</name>
    <dbReference type="NCBI Taxonomy" id="77055"/>
    <lineage>
        <taxon>Eukaryota</taxon>
        <taxon>Viridiplantae</taxon>
        <taxon>Streptophyta</taxon>
        <taxon>Embryophyta</taxon>
        <taxon>Tracheophyta</taxon>
        <taxon>Spermatophyta</taxon>
        <taxon>Magnoliopsida</taxon>
        <taxon>eudicotyledons</taxon>
        <taxon>Gunneridae</taxon>
        <taxon>Pentapetalae</taxon>
        <taxon>rosids</taxon>
        <taxon>fabids</taxon>
        <taxon>Malpighiales</taxon>
        <taxon>Salicaceae</taxon>
        <taxon>Flacourtieae</taxon>
        <taxon>Dovyalis</taxon>
    </lineage>
</organism>
<dbReference type="AlphaFoldDB" id="A0AAV1QYZ4"/>
<gene>
    <name evidence="2" type="ORF">DCAF_LOCUS4599</name>
</gene>
<evidence type="ECO:0000313" key="3">
    <source>
        <dbReference type="Proteomes" id="UP001314170"/>
    </source>
</evidence>
<name>A0AAV1QYZ4_9ROSI</name>
<evidence type="ECO:0000259" key="1">
    <source>
        <dbReference type="Pfam" id="PF03407"/>
    </source>
</evidence>
<dbReference type="Pfam" id="PF03407">
    <property type="entry name" value="Nucleotid_trans"/>
    <property type="match status" value="1"/>
</dbReference>
<comment type="caution">
    <text evidence="2">The sequence shown here is derived from an EMBL/GenBank/DDBJ whole genome shotgun (WGS) entry which is preliminary data.</text>
</comment>
<reference evidence="2 3" key="1">
    <citation type="submission" date="2024-01" db="EMBL/GenBank/DDBJ databases">
        <authorList>
            <person name="Waweru B."/>
        </authorList>
    </citation>
    <scope>NUCLEOTIDE SEQUENCE [LARGE SCALE GENOMIC DNA]</scope>
</reference>
<sequence>MLLNESSSIIQVPNHHHHQETIAGHHPRLLRTRFTNNFPASSSMLSESTVPRPVLVFAAISVSCLLLYGAADSLRFLSSSSSSSGYSFKFPSRLDSVNSSSNNNNNSDSKLPINDDDYKLEKVLKEAAMEDKTVIIATLNEAWAAPNTIIDLFLESFRNGQGTRRLLNHLVIVALDQKAFKRCLELHKHCFALVTQGLDFHDEAYFMTHAYLEMMWRRIDFLRTVLEMGYNFVFTDADVMWFRDPFPRFYLDADFQIACDHFSGNSTDLQNRPNGGFNYVKSNNRSIEFYKFWYSSRETYPEYHDQDVLNFIKFDPFIEGLGLKMRFLDTAFFGGLCEPSKDLNLVCTMHANCCYGLDNKLHDLRIMLQDWKSFLSLPPTLKRSPSVFWRVPQNCR</sequence>
<accession>A0AAV1QYZ4</accession>
<feature type="domain" description="Nucleotide-diphospho-sugar transferase" evidence="1">
    <location>
        <begin position="166"/>
        <end position="364"/>
    </location>
</feature>
<protein>
    <recommendedName>
        <fullName evidence="1">Nucleotide-diphospho-sugar transferase domain-containing protein</fullName>
    </recommendedName>
</protein>
<dbReference type="PANTHER" id="PTHR46038:SF38">
    <property type="entry name" value="GLYCOSYLTRANSFERASE-RELATED"/>
    <property type="match status" value="1"/>
</dbReference>
<keyword evidence="3" id="KW-1185">Reference proteome</keyword>
<dbReference type="Proteomes" id="UP001314170">
    <property type="component" value="Unassembled WGS sequence"/>
</dbReference>
<proteinExistence type="predicted"/>